<keyword evidence="6" id="KW-1185">Reference proteome</keyword>
<name>V8NC61_OPHHA</name>
<keyword evidence="3" id="KW-0009">Actin-binding</keyword>
<comment type="subcellular location">
    <subcellularLocation>
        <location evidence="1">Cytoplasm</location>
    </subcellularLocation>
</comment>
<dbReference type="Pfam" id="PF06268">
    <property type="entry name" value="Fascin"/>
    <property type="match status" value="1"/>
</dbReference>
<evidence type="ECO:0000313" key="5">
    <source>
        <dbReference type="EMBL" id="ETE59238.1"/>
    </source>
</evidence>
<feature type="domain" description="Fascin-like" evidence="4">
    <location>
        <begin position="17"/>
        <end position="71"/>
    </location>
</feature>
<gene>
    <name evidence="5" type="primary">FSCN3</name>
    <name evidence="5" type="ORF">L345_15030</name>
</gene>
<evidence type="ECO:0000256" key="3">
    <source>
        <dbReference type="ARBA" id="ARBA00023203"/>
    </source>
</evidence>
<dbReference type="OrthoDB" id="10259868at2759"/>
<evidence type="ECO:0000256" key="2">
    <source>
        <dbReference type="ARBA" id="ARBA00022490"/>
    </source>
</evidence>
<dbReference type="AlphaFoldDB" id="V8NC61"/>
<organism evidence="5 6">
    <name type="scientific">Ophiophagus hannah</name>
    <name type="common">King cobra</name>
    <name type="synonym">Naja hannah</name>
    <dbReference type="NCBI Taxonomy" id="8665"/>
    <lineage>
        <taxon>Eukaryota</taxon>
        <taxon>Metazoa</taxon>
        <taxon>Chordata</taxon>
        <taxon>Craniata</taxon>
        <taxon>Vertebrata</taxon>
        <taxon>Euteleostomi</taxon>
        <taxon>Lepidosauria</taxon>
        <taxon>Squamata</taxon>
        <taxon>Bifurcata</taxon>
        <taxon>Unidentata</taxon>
        <taxon>Episquamata</taxon>
        <taxon>Toxicofera</taxon>
        <taxon>Serpentes</taxon>
        <taxon>Colubroidea</taxon>
        <taxon>Elapidae</taxon>
        <taxon>Elapinae</taxon>
        <taxon>Ophiophagus</taxon>
    </lineage>
</organism>
<dbReference type="GO" id="GO:0030674">
    <property type="term" value="F:protein-macromolecule adaptor activity"/>
    <property type="evidence" value="ECO:0007669"/>
    <property type="project" value="InterPro"/>
</dbReference>
<evidence type="ECO:0000259" key="4">
    <source>
        <dbReference type="Pfam" id="PF06268"/>
    </source>
</evidence>
<comment type="caution">
    <text evidence="5">The sequence shown here is derived from an EMBL/GenBank/DDBJ whole genome shotgun (WGS) entry which is preliminary data.</text>
</comment>
<evidence type="ECO:0000313" key="6">
    <source>
        <dbReference type="Proteomes" id="UP000018936"/>
    </source>
</evidence>
<reference evidence="5 6" key="1">
    <citation type="journal article" date="2013" name="Proc. Natl. Acad. Sci. U.S.A.">
        <title>The king cobra genome reveals dynamic gene evolution and adaptation in the snake venom system.</title>
        <authorList>
            <person name="Vonk F.J."/>
            <person name="Casewell N.R."/>
            <person name="Henkel C.V."/>
            <person name="Heimberg A.M."/>
            <person name="Jansen H.J."/>
            <person name="McCleary R.J."/>
            <person name="Kerkkamp H.M."/>
            <person name="Vos R.A."/>
            <person name="Guerreiro I."/>
            <person name="Calvete J.J."/>
            <person name="Wuster W."/>
            <person name="Woods A.E."/>
            <person name="Logan J.M."/>
            <person name="Harrison R.A."/>
            <person name="Castoe T.A."/>
            <person name="de Koning A.P."/>
            <person name="Pollock D.D."/>
            <person name="Yandell M."/>
            <person name="Calderon D."/>
            <person name="Renjifo C."/>
            <person name="Currier R.B."/>
            <person name="Salgado D."/>
            <person name="Pla D."/>
            <person name="Sanz L."/>
            <person name="Hyder A.S."/>
            <person name="Ribeiro J.M."/>
            <person name="Arntzen J.W."/>
            <person name="van den Thillart G.E."/>
            <person name="Boetzer M."/>
            <person name="Pirovano W."/>
            <person name="Dirks R.P."/>
            <person name="Spaink H.P."/>
            <person name="Duboule D."/>
            <person name="McGlinn E."/>
            <person name="Kini R.M."/>
            <person name="Richardson M.K."/>
        </authorList>
    </citation>
    <scope>NUCLEOTIDE SEQUENCE</scope>
    <source>
        <tissue evidence="5">Blood</tissue>
    </source>
</reference>
<accession>V8NC61</accession>
<protein>
    <submittedName>
        <fullName evidence="5">Fascin-3</fullName>
    </submittedName>
</protein>
<dbReference type="InterPro" id="IPR008999">
    <property type="entry name" value="Actin-crosslinking"/>
</dbReference>
<proteinExistence type="predicted"/>
<sequence length="133" mass="14950">MPPPDRGISLPQRPFQSVLANGEAKEAETRFQVLWHYGRVFLRAPGGRYLGTLPVGLLVARAAHPGRGKSFWSLTPERTFSPWGKFALNFYLEIQGKNLLAIIAPNGYYVRGDREGCLVADSEEIARDCLWEF</sequence>
<dbReference type="Gene3D" id="2.80.10.50">
    <property type="match status" value="1"/>
</dbReference>
<dbReference type="Proteomes" id="UP000018936">
    <property type="component" value="Unassembled WGS sequence"/>
</dbReference>
<evidence type="ECO:0000256" key="1">
    <source>
        <dbReference type="ARBA" id="ARBA00004496"/>
    </source>
</evidence>
<feature type="non-terminal residue" evidence="5">
    <location>
        <position position="1"/>
    </location>
</feature>
<keyword evidence="2" id="KW-0963">Cytoplasm</keyword>
<dbReference type="EMBL" id="AZIM01005736">
    <property type="protein sequence ID" value="ETE59238.1"/>
    <property type="molecule type" value="Genomic_DNA"/>
</dbReference>
<dbReference type="GO" id="GO:0005737">
    <property type="term" value="C:cytoplasm"/>
    <property type="evidence" value="ECO:0007669"/>
    <property type="project" value="UniProtKB-SubCell"/>
</dbReference>
<dbReference type="GO" id="GO:0051015">
    <property type="term" value="F:actin filament binding"/>
    <property type="evidence" value="ECO:0007669"/>
    <property type="project" value="InterPro"/>
</dbReference>
<dbReference type="SUPFAM" id="SSF50405">
    <property type="entry name" value="Actin-crosslinking proteins"/>
    <property type="match status" value="1"/>
</dbReference>
<dbReference type="InterPro" id="IPR022768">
    <property type="entry name" value="Fascin-like_dom"/>
</dbReference>